<organism evidence="1">
    <name type="scientific">marine sediment metagenome</name>
    <dbReference type="NCBI Taxonomy" id="412755"/>
    <lineage>
        <taxon>unclassified sequences</taxon>
        <taxon>metagenomes</taxon>
        <taxon>ecological metagenomes</taxon>
    </lineage>
</organism>
<dbReference type="AlphaFoldDB" id="X1GSI8"/>
<proteinExistence type="predicted"/>
<comment type="caution">
    <text evidence="1">The sequence shown here is derived from an EMBL/GenBank/DDBJ whole genome shotgun (WGS) entry which is preliminary data.</text>
</comment>
<feature type="non-terminal residue" evidence="1">
    <location>
        <position position="1"/>
    </location>
</feature>
<reference evidence="1" key="1">
    <citation type="journal article" date="2014" name="Front. Microbiol.">
        <title>High frequency of phylogenetically diverse reductive dehalogenase-homologous genes in deep subseafloor sedimentary metagenomes.</title>
        <authorList>
            <person name="Kawai M."/>
            <person name="Futagami T."/>
            <person name="Toyoda A."/>
            <person name="Takaki Y."/>
            <person name="Nishi S."/>
            <person name="Hori S."/>
            <person name="Arai W."/>
            <person name="Tsubouchi T."/>
            <person name="Morono Y."/>
            <person name="Uchiyama I."/>
            <person name="Ito T."/>
            <person name="Fujiyama A."/>
            <person name="Inagaki F."/>
            <person name="Takami H."/>
        </authorList>
    </citation>
    <scope>NUCLEOTIDE SEQUENCE</scope>
    <source>
        <strain evidence="1">Expedition CK06-06</strain>
    </source>
</reference>
<gene>
    <name evidence="1" type="ORF">S03H2_37195</name>
</gene>
<accession>X1GSI8</accession>
<protein>
    <submittedName>
        <fullName evidence="1">Uncharacterized protein</fullName>
    </submittedName>
</protein>
<sequence>GEHTLGIRVTGTKNVSSSSDKILSMPGNLFLTT</sequence>
<name>X1GSI8_9ZZZZ</name>
<evidence type="ECO:0000313" key="1">
    <source>
        <dbReference type="EMBL" id="GAH47840.1"/>
    </source>
</evidence>
<dbReference type="EMBL" id="BARU01022869">
    <property type="protein sequence ID" value="GAH47840.1"/>
    <property type="molecule type" value="Genomic_DNA"/>
</dbReference>